<organism evidence="2 3">
    <name type="scientific">Xaviernesmea rhizosphaerae</name>
    <dbReference type="NCBI Taxonomy" id="1672749"/>
    <lineage>
        <taxon>Bacteria</taxon>
        <taxon>Pseudomonadati</taxon>
        <taxon>Pseudomonadota</taxon>
        <taxon>Alphaproteobacteria</taxon>
        <taxon>Hyphomicrobiales</taxon>
        <taxon>Rhizobiaceae</taxon>
        <taxon>Rhizobium/Agrobacterium group</taxon>
        <taxon>Xaviernesmea</taxon>
    </lineage>
</organism>
<proteinExistence type="predicted"/>
<evidence type="ECO:0000313" key="2">
    <source>
        <dbReference type="EMBL" id="OLP56573.1"/>
    </source>
</evidence>
<dbReference type="GO" id="GO:0004497">
    <property type="term" value="F:monooxygenase activity"/>
    <property type="evidence" value="ECO:0007669"/>
    <property type="project" value="UniProtKB-KW"/>
</dbReference>
<feature type="transmembrane region" description="Helical" evidence="1">
    <location>
        <begin position="20"/>
        <end position="39"/>
    </location>
</feature>
<dbReference type="PANTHER" id="PTHR38457:SF1">
    <property type="entry name" value="REGULATOR ABRB-RELATED"/>
    <property type="match status" value="1"/>
</dbReference>
<keyword evidence="1" id="KW-0812">Transmembrane</keyword>
<dbReference type="Pfam" id="PF05145">
    <property type="entry name" value="AbrB"/>
    <property type="match status" value="1"/>
</dbReference>
<gene>
    <name evidence="2" type="ORF">BJF92_10755</name>
</gene>
<sequence>MSTAPGPAPASGLARLARPVQWGLLLVASAALAAILEWFGLPAALLMGPMLSGIAFGLSGATIRLAKPSVIVAQALIGTMIAGAITGNILVTFLGNWPLFLAIIVAVIAMSTLSGWAISRLNILPGTTAIWGCSAGAAGTMMLMAEAYGADARLVAFMQYLRVLFVAGCAALVAHYWVGLSGREPAPIDFFNPVEPLAFAETIVMMVATTALGLALKLPAGGVMAPFIIGGILNATGVITVVLPNWLLTIGYALLGWNIGLGFNRAIVAHARRALLPTVLSIVVLIGLSGLLAALLSKLAGIDPLTAYLATSPGGMDSIAIIAASSDVDVPFVMALQTARLILVTLIGPALARMMANRTQPLDG</sequence>
<dbReference type="Proteomes" id="UP000186143">
    <property type="component" value="Unassembled WGS sequence"/>
</dbReference>
<dbReference type="PIRSF" id="PIRSF038991">
    <property type="entry name" value="Protein_AbrB"/>
    <property type="match status" value="1"/>
</dbReference>
<accession>A0A1Q9AMI5</accession>
<dbReference type="STRING" id="1672749.BJF92_10755"/>
<feature type="transmembrane region" description="Helical" evidence="1">
    <location>
        <begin position="71"/>
        <end position="91"/>
    </location>
</feature>
<keyword evidence="1" id="KW-1133">Transmembrane helix</keyword>
<dbReference type="GO" id="GO:0010468">
    <property type="term" value="P:regulation of gene expression"/>
    <property type="evidence" value="ECO:0007669"/>
    <property type="project" value="InterPro"/>
</dbReference>
<comment type="caution">
    <text evidence="2">The sequence shown here is derived from an EMBL/GenBank/DDBJ whole genome shotgun (WGS) entry which is preliminary data.</text>
</comment>
<dbReference type="InterPro" id="IPR017516">
    <property type="entry name" value="AbrB_dup"/>
</dbReference>
<feature type="transmembrane region" description="Helical" evidence="1">
    <location>
        <begin position="98"/>
        <end position="117"/>
    </location>
</feature>
<keyword evidence="1" id="KW-0472">Membrane</keyword>
<dbReference type="NCBIfam" id="TIGR03082">
    <property type="entry name" value="Gneg_AbrB_dup"/>
    <property type="match status" value="2"/>
</dbReference>
<reference evidence="2 3" key="1">
    <citation type="submission" date="2016-09" db="EMBL/GenBank/DDBJ databases">
        <title>Rhizobium sp. nov., a novel species isolated from the rice rhizosphere.</title>
        <authorList>
            <person name="Zhao J."/>
            <person name="Zhang X."/>
        </authorList>
    </citation>
    <scope>NUCLEOTIDE SEQUENCE [LARGE SCALE GENOMIC DNA]</scope>
    <source>
        <strain evidence="2 3">MH17</strain>
    </source>
</reference>
<dbReference type="RefSeq" id="WP_075633589.1">
    <property type="nucleotide sequence ID" value="NZ_MKIO01000021.1"/>
</dbReference>
<feature type="transmembrane region" description="Helical" evidence="1">
    <location>
        <begin position="274"/>
        <end position="296"/>
    </location>
</feature>
<keyword evidence="2" id="KW-0503">Monooxygenase</keyword>
<dbReference type="InterPro" id="IPR007820">
    <property type="entry name" value="AbrB_fam"/>
</dbReference>
<protein>
    <submittedName>
        <fullName evidence="2">Ammonia monooxygenase</fullName>
    </submittedName>
</protein>
<feature type="transmembrane region" description="Helical" evidence="1">
    <location>
        <begin position="198"/>
        <end position="216"/>
    </location>
</feature>
<evidence type="ECO:0000256" key="1">
    <source>
        <dbReference type="SAM" id="Phobius"/>
    </source>
</evidence>
<dbReference type="EMBL" id="MKIO01000021">
    <property type="protein sequence ID" value="OLP56573.1"/>
    <property type="molecule type" value="Genomic_DNA"/>
</dbReference>
<evidence type="ECO:0000313" key="3">
    <source>
        <dbReference type="Proteomes" id="UP000186143"/>
    </source>
</evidence>
<dbReference type="OrthoDB" id="9809910at2"/>
<feature type="transmembrane region" description="Helical" evidence="1">
    <location>
        <begin position="160"/>
        <end position="178"/>
    </location>
</feature>
<dbReference type="PANTHER" id="PTHR38457">
    <property type="entry name" value="REGULATOR ABRB-RELATED"/>
    <property type="match status" value="1"/>
</dbReference>
<dbReference type="GO" id="GO:0016020">
    <property type="term" value="C:membrane"/>
    <property type="evidence" value="ECO:0007669"/>
    <property type="project" value="InterPro"/>
</dbReference>
<dbReference type="AlphaFoldDB" id="A0A1Q9AMI5"/>
<feature type="transmembrane region" description="Helical" evidence="1">
    <location>
        <begin position="129"/>
        <end position="148"/>
    </location>
</feature>
<feature type="transmembrane region" description="Helical" evidence="1">
    <location>
        <begin position="249"/>
        <end position="267"/>
    </location>
</feature>
<feature type="transmembrane region" description="Helical" evidence="1">
    <location>
        <begin position="332"/>
        <end position="352"/>
    </location>
</feature>
<feature type="transmembrane region" description="Helical" evidence="1">
    <location>
        <begin position="223"/>
        <end position="243"/>
    </location>
</feature>
<name>A0A1Q9AMI5_9HYPH</name>
<keyword evidence="2" id="KW-0560">Oxidoreductase</keyword>
<feature type="transmembrane region" description="Helical" evidence="1">
    <location>
        <begin position="46"/>
        <end position="65"/>
    </location>
</feature>